<organism evidence="1 2">
    <name type="scientific">Saccharomonospora viridis</name>
    <dbReference type="NCBI Taxonomy" id="1852"/>
    <lineage>
        <taxon>Bacteria</taxon>
        <taxon>Bacillati</taxon>
        <taxon>Actinomycetota</taxon>
        <taxon>Actinomycetes</taxon>
        <taxon>Pseudonocardiales</taxon>
        <taxon>Pseudonocardiaceae</taxon>
        <taxon>Saccharomonospora</taxon>
    </lineage>
</organism>
<dbReference type="AlphaFoldDB" id="A0A837D328"/>
<dbReference type="EMBL" id="JRZE01000008">
    <property type="protein sequence ID" value="KHF42120.1"/>
    <property type="molecule type" value="Genomic_DNA"/>
</dbReference>
<gene>
    <name evidence="1" type="ORF">MINT15_39260</name>
</gene>
<reference evidence="1 2" key="1">
    <citation type="submission" date="2014-10" db="EMBL/GenBank/DDBJ databases">
        <title>Genome sequence of Micropolyspora internatus JCM3315.</title>
        <authorList>
            <person name="Shin S.-K."/>
            <person name="Yi H."/>
        </authorList>
    </citation>
    <scope>NUCLEOTIDE SEQUENCE [LARGE SCALE GENOMIC DNA]</scope>
    <source>
        <strain evidence="1 2">JCM 3315</strain>
    </source>
</reference>
<proteinExistence type="predicted"/>
<accession>A0A837D328</accession>
<name>A0A837D328_9PSEU</name>
<evidence type="ECO:0000313" key="2">
    <source>
        <dbReference type="Proteomes" id="UP000030848"/>
    </source>
</evidence>
<evidence type="ECO:0000313" key="1">
    <source>
        <dbReference type="EMBL" id="KHF42120.1"/>
    </source>
</evidence>
<sequence>MSVDEQQPGCVVRYGGVLLGAHARESRVRVRQPRRALVRGGH</sequence>
<protein>
    <submittedName>
        <fullName evidence="1">Uncharacterized protein</fullName>
    </submittedName>
</protein>
<dbReference type="Proteomes" id="UP000030848">
    <property type="component" value="Unassembled WGS sequence"/>
</dbReference>
<comment type="caution">
    <text evidence="1">The sequence shown here is derived from an EMBL/GenBank/DDBJ whole genome shotgun (WGS) entry which is preliminary data.</text>
</comment>